<protein>
    <submittedName>
        <fullName evidence="2">Bifunctional DNA primase/polymerase</fullName>
    </submittedName>
</protein>
<dbReference type="RefSeq" id="WP_354641450.1">
    <property type="nucleotide sequence ID" value="NZ_CP159872.1"/>
</dbReference>
<reference evidence="2" key="1">
    <citation type="submission" date="2024-06" db="EMBL/GenBank/DDBJ databases">
        <title>The genome sequences of Kitasatospora sp. strain HUAS MG31.</title>
        <authorList>
            <person name="Mo P."/>
        </authorList>
    </citation>
    <scope>NUCLEOTIDE SEQUENCE</scope>
    <source>
        <strain evidence="2">HUAS MG31</strain>
    </source>
</reference>
<dbReference type="SMART" id="SM00943">
    <property type="entry name" value="Prim-Pol"/>
    <property type="match status" value="1"/>
</dbReference>
<dbReference type="EMBL" id="CP159872">
    <property type="protein sequence ID" value="XCM80514.1"/>
    <property type="molecule type" value="Genomic_DNA"/>
</dbReference>
<evidence type="ECO:0000259" key="1">
    <source>
        <dbReference type="SMART" id="SM00943"/>
    </source>
</evidence>
<organism evidence="2">
    <name type="scientific">Kitasatospora camelliae</name>
    <dbReference type="NCBI Taxonomy" id="3156397"/>
    <lineage>
        <taxon>Bacteria</taxon>
        <taxon>Bacillati</taxon>
        <taxon>Actinomycetota</taxon>
        <taxon>Actinomycetes</taxon>
        <taxon>Kitasatosporales</taxon>
        <taxon>Streptomycetaceae</taxon>
        <taxon>Kitasatospora</taxon>
    </lineage>
</organism>
<sequence length="225" mass="23770">MRRTRRYGMAQRAVWWPGGRRRERSAALAAALEAAVGHGWPVVPGARTVRGGRGPCSCGDRDCHLPGAHPADPALEAATTDPRMVRWWWERRAPGAPVLLATGRTVCAVSLPATAGGWLLDHFAALGVPYGPVLATPGRHVLLVAPYTLDELGGLLAEKTWVPGSLRYHGTGGYVVLPPSRTGAGPVHWVQPPRAGDAWLPQVSTLLGGLIAASCAAPNGSRLPF</sequence>
<dbReference type="KEGG" id="kcm:ABWK59_17110"/>
<dbReference type="InterPro" id="IPR015330">
    <property type="entry name" value="DNA_primase/pol_bifunc_N"/>
</dbReference>
<name>A0AAU8JZK5_9ACTN</name>
<dbReference type="Pfam" id="PF09250">
    <property type="entry name" value="Prim-Pol"/>
    <property type="match status" value="1"/>
</dbReference>
<feature type="domain" description="DNA primase/polymerase bifunctional N-terminal" evidence="1">
    <location>
        <begin position="32"/>
        <end position="200"/>
    </location>
</feature>
<dbReference type="AlphaFoldDB" id="A0AAU8JZK5"/>
<accession>A0AAU8JZK5</accession>
<gene>
    <name evidence="2" type="ORF">ABWK59_17110</name>
</gene>
<proteinExistence type="predicted"/>
<evidence type="ECO:0000313" key="2">
    <source>
        <dbReference type="EMBL" id="XCM80514.1"/>
    </source>
</evidence>